<dbReference type="EMBL" id="BASD01000025">
    <property type="protein sequence ID" value="GAD19537.1"/>
    <property type="molecule type" value="Genomic_DNA"/>
</dbReference>
<comment type="caution">
    <text evidence="1">The sequence shown here is derived from an EMBL/GenBank/DDBJ whole genome shotgun (WGS) entry which is preliminary data.</text>
</comment>
<reference evidence="1 2" key="1">
    <citation type="journal article" date="2013" name="Genome Announc.">
        <title>Draft Genome Sequence of Helicobacter fennelliae Strain MRY12-0050, Isolated from a Bacteremia Patient.</title>
        <authorList>
            <person name="Rimbara E."/>
            <person name="Matsui M."/>
            <person name="Mori S."/>
            <person name="Suzuki S."/>
            <person name="Suzuki M."/>
            <person name="Kim H."/>
            <person name="Sekizuka T."/>
            <person name="Kuroda M."/>
            <person name="Shibayama K."/>
        </authorList>
    </citation>
    <scope>NUCLEOTIDE SEQUENCE [LARGE SCALE GENOMIC DNA]</scope>
    <source>
        <strain evidence="1 2">MRY12-0050</strain>
    </source>
</reference>
<dbReference type="STRING" id="1325130.HFN_0777"/>
<evidence type="ECO:0000313" key="1">
    <source>
        <dbReference type="EMBL" id="GAD19537.1"/>
    </source>
</evidence>
<proteinExistence type="predicted"/>
<sequence length="50" mass="5469">MSFLSISAVIQKRVAIASKVCLRGNPESTLPLFVIAVFANFTFLDSAFFT</sequence>
<name>T1DWM5_9HELI</name>
<dbReference type="RefSeq" id="WP_023948911.1">
    <property type="nucleotide sequence ID" value="NZ_BASD01000025.1"/>
</dbReference>
<organism evidence="1 2">
    <name type="scientific">Helicobacter fennelliae MRY12-0050</name>
    <dbReference type="NCBI Taxonomy" id="1325130"/>
    <lineage>
        <taxon>Bacteria</taxon>
        <taxon>Pseudomonadati</taxon>
        <taxon>Campylobacterota</taxon>
        <taxon>Epsilonproteobacteria</taxon>
        <taxon>Campylobacterales</taxon>
        <taxon>Helicobacteraceae</taxon>
        <taxon>Helicobacter</taxon>
    </lineage>
</organism>
<accession>T1DWM5</accession>
<dbReference type="Proteomes" id="UP000018143">
    <property type="component" value="Unassembled WGS sequence"/>
</dbReference>
<gene>
    <name evidence="1" type="ORF">HFN_0777</name>
</gene>
<protein>
    <submittedName>
        <fullName evidence="1">Uncharacterized protein</fullName>
    </submittedName>
</protein>
<evidence type="ECO:0000313" key="2">
    <source>
        <dbReference type="Proteomes" id="UP000018143"/>
    </source>
</evidence>
<dbReference type="AlphaFoldDB" id="T1DWM5"/>
<keyword evidence="2" id="KW-1185">Reference proteome</keyword>